<dbReference type="PROSITE" id="PS50109">
    <property type="entry name" value="HIS_KIN"/>
    <property type="match status" value="1"/>
</dbReference>
<dbReference type="SMART" id="SM00388">
    <property type="entry name" value="HisKA"/>
    <property type="match status" value="1"/>
</dbReference>
<accession>A0A365U9H1</accession>
<dbReference type="FunFam" id="1.10.287.130:FF:000001">
    <property type="entry name" value="Two-component sensor histidine kinase"/>
    <property type="match status" value="1"/>
</dbReference>
<dbReference type="PANTHER" id="PTHR43711">
    <property type="entry name" value="TWO-COMPONENT HISTIDINE KINASE"/>
    <property type="match status" value="1"/>
</dbReference>
<dbReference type="Proteomes" id="UP000253370">
    <property type="component" value="Unassembled WGS sequence"/>
</dbReference>
<evidence type="ECO:0000313" key="12">
    <source>
        <dbReference type="EMBL" id="RBI85619.1"/>
    </source>
</evidence>
<dbReference type="SMART" id="SM00387">
    <property type="entry name" value="HATPase_c"/>
    <property type="match status" value="1"/>
</dbReference>
<evidence type="ECO:0000259" key="10">
    <source>
        <dbReference type="PROSITE" id="PS50109"/>
    </source>
</evidence>
<dbReference type="GO" id="GO:0016020">
    <property type="term" value="C:membrane"/>
    <property type="evidence" value="ECO:0007669"/>
    <property type="project" value="UniProtKB-SubCell"/>
</dbReference>
<comment type="subcellular location">
    <subcellularLocation>
        <location evidence="2">Membrane</location>
    </subcellularLocation>
</comment>
<dbReference type="InterPro" id="IPR036097">
    <property type="entry name" value="HisK_dim/P_sf"/>
</dbReference>
<feature type="domain" description="Histidine kinase" evidence="10">
    <location>
        <begin position="304"/>
        <end position="520"/>
    </location>
</feature>
<dbReference type="InterPro" id="IPR003594">
    <property type="entry name" value="HATPase_dom"/>
</dbReference>
<comment type="caution">
    <text evidence="12">The sequence shown here is derived from an EMBL/GenBank/DDBJ whole genome shotgun (WGS) entry which is preliminary data.</text>
</comment>
<evidence type="ECO:0000256" key="8">
    <source>
        <dbReference type="ARBA" id="ARBA00023136"/>
    </source>
</evidence>
<evidence type="ECO:0000256" key="5">
    <source>
        <dbReference type="ARBA" id="ARBA00022679"/>
    </source>
</evidence>
<keyword evidence="8" id="KW-0472">Membrane</keyword>
<dbReference type="Gene3D" id="1.10.287.130">
    <property type="match status" value="1"/>
</dbReference>
<dbReference type="InterPro" id="IPR050736">
    <property type="entry name" value="Sensor_HK_Regulatory"/>
</dbReference>
<reference evidence="12 13" key="1">
    <citation type="submission" date="2018-07" db="EMBL/GenBank/DDBJ databases">
        <title>Rhodosalinus sp. strain E84T genomic sequence and assembly.</title>
        <authorList>
            <person name="Liu Z.-W."/>
            <person name="Lu D.-C."/>
        </authorList>
    </citation>
    <scope>NUCLEOTIDE SEQUENCE [LARGE SCALE GENOMIC DNA]</scope>
    <source>
        <strain evidence="12 13">E84</strain>
    </source>
</reference>
<dbReference type="SMART" id="SM00304">
    <property type="entry name" value="HAMP"/>
    <property type="match status" value="1"/>
</dbReference>
<dbReference type="SUPFAM" id="SSF158472">
    <property type="entry name" value="HAMP domain-like"/>
    <property type="match status" value="1"/>
</dbReference>
<dbReference type="FunFam" id="3.30.565.10:FF:000006">
    <property type="entry name" value="Sensor histidine kinase WalK"/>
    <property type="match status" value="1"/>
</dbReference>
<evidence type="ECO:0000259" key="11">
    <source>
        <dbReference type="PROSITE" id="PS50885"/>
    </source>
</evidence>
<dbReference type="Gene3D" id="3.30.565.10">
    <property type="entry name" value="Histidine kinase-like ATPase, C-terminal domain"/>
    <property type="match status" value="1"/>
</dbReference>
<evidence type="ECO:0000313" key="13">
    <source>
        <dbReference type="Proteomes" id="UP000253370"/>
    </source>
</evidence>
<dbReference type="Pfam" id="PF02518">
    <property type="entry name" value="HATPase_c"/>
    <property type="match status" value="1"/>
</dbReference>
<dbReference type="SUPFAM" id="SSF55874">
    <property type="entry name" value="ATPase domain of HSP90 chaperone/DNA topoisomerase II/histidine kinase"/>
    <property type="match status" value="1"/>
</dbReference>
<organism evidence="12 13">
    <name type="scientific">Rhodosalinus halophilus</name>
    <dbReference type="NCBI Taxonomy" id="2259333"/>
    <lineage>
        <taxon>Bacteria</taxon>
        <taxon>Pseudomonadati</taxon>
        <taxon>Pseudomonadota</taxon>
        <taxon>Alphaproteobacteria</taxon>
        <taxon>Rhodobacterales</taxon>
        <taxon>Paracoccaceae</taxon>
        <taxon>Rhodosalinus</taxon>
    </lineage>
</organism>
<evidence type="ECO:0000256" key="3">
    <source>
        <dbReference type="ARBA" id="ARBA00012438"/>
    </source>
</evidence>
<dbReference type="CDD" id="cd00075">
    <property type="entry name" value="HATPase"/>
    <property type="match status" value="1"/>
</dbReference>
<dbReference type="Pfam" id="PF00512">
    <property type="entry name" value="HisKA"/>
    <property type="match status" value="1"/>
</dbReference>
<comment type="catalytic activity">
    <reaction evidence="1">
        <text>ATP + protein L-histidine = ADP + protein N-phospho-L-histidine.</text>
        <dbReference type="EC" id="2.7.13.3"/>
    </reaction>
</comment>
<dbReference type="InterPro" id="IPR003660">
    <property type="entry name" value="HAMP_dom"/>
</dbReference>
<dbReference type="OrthoDB" id="9809766at2"/>
<dbReference type="EMBL" id="QNTQ01000006">
    <property type="protein sequence ID" value="RBI85619.1"/>
    <property type="molecule type" value="Genomic_DNA"/>
</dbReference>
<dbReference type="RefSeq" id="WP_113288876.1">
    <property type="nucleotide sequence ID" value="NZ_QNTQ01000006.1"/>
</dbReference>
<dbReference type="InterPro" id="IPR003661">
    <property type="entry name" value="HisK_dim/P_dom"/>
</dbReference>
<dbReference type="EC" id="2.7.13.3" evidence="3"/>
<sequence length="525" mass="55450">MQFRTKIVGFAVLLACGAAVCATLILVLARGIERGLESVTLAEDQLALYLAMETNISDLLRLQITAAAAPSTDTMERLAETKAAVRQDVETIRGIVEQEIALRGEGEAADLARLDRIDAVLDDIESAFGQIPPGSFGPQPINALAGPLMTVVEALDERLAPLVDLAVAEEAAEVIAARTDIARLSRRSAQAGTAAGLLTLLAAVAGTLALLSSFMRPFGSLVEGASRLAQGDLSFRIPEGGRDELGRLSRDFNLMAAQIERSDRALRAEEEELQRRVAARTAELEEANARLAAQDETRRRFLADVSHELRTPLTVMRGEAEVALRAGEATLGAQAQDALAAVVEQSRHMSRLVDDLLFVARRDAGEAPLRLSRAPLGEFLEQTVAVAGQLAPDPSITLTGDPGALASVVEVDRGRLHQLVMVLLDNALRYSPDGGTVSLEAQRAGAEVTVAVRDSGIGIPRADLPHVFDRFVRGSNALPGGTGLGLPVAKAIAEAHGGRLTIDSHEGQGTCVTLTLPVTEEGAAP</sequence>
<dbReference type="Pfam" id="PF00672">
    <property type="entry name" value="HAMP"/>
    <property type="match status" value="1"/>
</dbReference>
<keyword evidence="6" id="KW-0418">Kinase</keyword>
<evidence type="ECO:0000256" key="9">
    <source>
        <dbReference type="SAM" id="Coils"/>
    </source>
</evidence>
<evidence type="ECO:0000256" key="4">
    <source>
        <dbReference type="ARBA" id="ARBA00022553"/>
    </source>
</evidence>
<keyword evidence="5" id="KW-0808">Transferase</keyword>
<evidence type="ECO:0000256" key="2">
    <source>
        <dbReference type="ARBA" id="ARBA00004370"/>
    </source>
</evidence>
<feature type="coiled-coil region" evidence="9">
    <location>
        <begin position="256"/>
        <end position="290"/>
    </location>
</feature>
<keyword evidence="7" id="KW-0902">Two-component regulatory system</keyword>
<evidence type="ECO:0000256" key="1">
    <source>
        <dbReference type="ARBA" id="ARBA00000085"/>
    </source>
</evidence>
<dbReference type="InterPro" id="IPR004358">
    <property type="entry name" value="Sig_transdc_His_kin-like_C"/>
</dbReference>
<keyword evidence="13" id="KW-1185">Reference proteome</keyword>
<dbReference type="AlphaFoldDB" id="A0A365U9H1"/>
<keyword evidence="4" id="KW-0597">Phosphoprotein</keyword>
<dbReference type="PRINTS" id="PR00344">
    <property type="entry name" value="BCTRLSENSOR"/>
</dbReference>
<dbReference type="SUPFAM" id="SSF47384">
    <property type="entry name" value="Homodimeric domain of signal transducing histidine kinase"/>
    <property type="match status" value="1"/>
</dbReference>
<dbReference type="CDD" id="cd00082">
    <property type="entry name" value="HisKA"/>
    <property type="match status" value="1"/>
</dbReference>
<gene>
    <name evidence="12" type="ORF">DRV85_07765</name>
</gene>
<dbReference type="InterPro" id="IPR005467">
    <property type="entry name" value="His_kinase_dom"/>
</dbReference>
<evidence type="ECO:0000256" key="6">
    <source>
        <dbReference type="ARBA" id="ARBA00022777"/>
    </source>
</evidence>
<dbReference type="GO" id="GO:0000155">
    <property type="term" value="F:phosphorelay sensor kinase activity"/>
    <property type="evidence" value="ECO:0007669"/>
    <property type="project" value="InterPro"/>
</dbReference>
<dbReference type="Gene3D" id="6.10.340.10">
    <property type="match status" value="1"/>
</dbReference>
<keyword evidence="9" id="KW-0175">Coiled coil</keyword>
<proteinExistence type="predicted"/>
<dbReference type="PROSITE" id="PS50885">
    <property type="entry name" value="HAMP"/>
    <property type="match status" value="1"/>
</dbReference>
<name>A0A365U9H1_9RHOB</name>
<evidence type="ECO:0000256" key="7">
    <source>
        <dbReference type="ARBA" id="ARBA00023012"/>
    </source>
</evidence>
<protein>
    <recommendedName>
        <fullName evidence="3">histidine kinase</fullName>
        <ecNumber evidence="3">2.7.13.3</ecNumber>
    </recommendedName>
</protein>
<dbReference type="PANTHER" id="PTHR43711:SF1">
    <property type="entry name" value="HISTIDINE KINASE 1"/>
    <property type="match status" value="1"/>
</dbReference>
<dbReference type="CDD" id="cd06225">
    <property type="entry name" value="HAMP"/>
    <property type="match status" value="1"/>
</dbReference>
<feature type="domain" description="HAMP" evidence="11">
    <location>
        <begin position="212"/>
        <end position="264"/>
    </location>
</feature>
<dbReference type="InterPro" id="IPR036890">
    <property type="entry name" value="HATPase_C_sf"/>
</dbReference>